<evidence type="ECO:0000313" key="1">
    <source>
        <dbReference type="EMBL" id="KAK4206006.1"/>
    </source>
</evidence>
<organism evidence="1 2">
    <name type="scientific">Rhypophila decipiens</name>
    <dbReference type="NCBI Taxonomy" id="261697"/>
    <lineage>
        <taxon>Eukaryota</taxon>
        <taxon>Fungi</taxon>
        <taxon>Dikarya</taxon>
        <taxon>Ascomycota</taxon>
        <taxon>Pezizomycotina</taxon>
        <taxon>Sordariomycetes</taxon>
        <taxon>Sordariomycetidae</taxon>
        <taxon>Sordariales</taxon>
        <taxon>Naviculisporaceae</taxon>
        <taxon>Rhypophila</taxon>
    </lineage>
</organism>
<accession>A0AAN6XSY8</accession>
<dbReference type="Proteomes" id="UP001301769">
    <property type="component" value="Unassembled WGS sequence"/>
</dbReference>
<proteinExistence type="predicted"/>
<protein>
    <submittedName>
        <fullName evidence="1">Uncharacterized protein</fullName>
    </submittedName>
</protein>
<dbReference type="CDD" id="cd09272">
    <property type="entry name" value="RNase_HI_RT_Ty1"/>
    <property type="match status" value="1"/>
</dbReference>
<feature type="non-terminal residue" evidence="1">
    <location>
        <position position="1"/>
    </location>
</feature>
<dbReference type="AlphaFoldDB" id="A0AAN6XSY8"/>
<comment type="caution">
    <text evidence="1">The sequence shown here is derived from an EMBL/GenBank/DDBJ whole genome shotgun (WGS) entry which is preliminary data.</text>
</comment>
<sequence length="76" mass="8875">ILNDFGEPQPRPTILYTDSANAHSIVLNPLNTARTRHLDIRYKWVIDRVRRGDFEVKHTRGTEMPADGMDEMHQFL</sequence>
<dbReference type="EMBL" id="MU858555">
    <property type="protein sequence ID" value="KAK4206006.1"/>
    <property type="molecule type" value="Genomic_DNA"/>
</dbReference>
<reference evidence="1" key="2">
    <citation type="submission" date="2023-05" db="EMBL/GenBank/DDBJ databases">
        <authorList>
            <consortium name="Lawrence Berkeley National Laboratory"/>
            <person name="Steindorff A."/>
            <person name="Hensen N."/>
            <person name="Bonometti L."/>
            <person name="Westerberg I."/>
            <person name="Brannstrom I.O."/>
            <person name="Guillou S."/>
            <person name="Cros-Aarteil S."/>
            <person name="Calhoun S."/>
            <person name="Haridas S."/>
            <person name="Kuo A."/>
            <person name="Mondo S."/>
            <person name="Pangilinan J."/>
            <person name="Riley R."/>
            <person name="Labutti K."/>
            <person name="Andreopoulos B."/>
            <person name="Lipzen A."/>
            <person name="Chen C."/>
            <person name="Yanf M."/>
            <person name="Daum C."/>
            <person name="Ng V."/>
            <person name="Clum A."/>
            <person name="Ohm R."/>
            <person name="Martin F."/>
            <person name="Silar P."/>
            <person name="Natvig D."/>
            <person name="Lalanne C."/>
            <person name="Gautier V."/>
            <person name="Ament-Velasquez S.L."/>
            <person name="Kruys A."/>
            <person name="Hutchinson M.I."/>
            <person name="Powell A.J."/>
            <person name="Barry K."/>
            <person name="Miller A.N."/>
            <person name="Grigoriev I.V."/>
            <person name="Debuchy R."/>
            <person name="Gladieux P."/>
            <person name="Thoren M.H."/>
            <person name="Johannesson H."/>
        </authorList>
    </citation>
    <scope>NUCLEOTIDE SEQUENCE</scope>
    <source>
        <strain evidence="1">PSN293</strain>
    </source>
</reference>
<evidence type="ECO:0000313" key="2">
    <source>
        <dbReference type="Proteomes" id="UP001301769"/>
    </source>
</evidence>
<gene>
    <name evidence="1" type="ORF">QBC37DRAFT_301666</name>
</gene>
<reference evidence="1" key="1">
    <citation type="journal article" date="2023" name="Mol. Phylogenet. Evol.">
        <title>Genome-scale phylogeny and comparative genomics of the fungal order Sordariales.</title>
        <authorList>
            <person name="Hensen N."/>
            <person name="Bonometti L."/>
            <person name="Westerberg I."/>
            <person name="Brannstrom I.O."/>
            <person name="Guillou S."/>
            <person name="Cros-Aarteil S."/>
            <person name="Calhoun S."/>
            <person name="Haridas S."/>
            <person name="Kuo A."/>
            <person name="Mondo S."/>
            <person name="Pangilinan J."/>
            <person name="Riley R."/>
            <person name="LaButti K."/>
            <person name="Andreopoulos B."/>
            <person name="Lipzen A."/>
            <person name="Chen C."/>
            <person name="Yan M."/>
            <person name="Daum C."/>
            <person name="Ng V."/>
            <person name="Clum A."/>
            <person name="Steindorff A."/>
            <person name="Ohm R.A."/>
            <person name="Martin F."/>
            <person name="Silar P."/>
            <person name="Natvig D.O."/>
            <person name="Lalanne C."/>
            <person name="Gautier V."/>
            <person name="Ament-Velasquez S.L."/>
            <person name="Kruys A."/>
            <person name="Hutchinson M.I."/>
            <person name="Powell A.J."/>
            <person name="Barry K."/>
            <person name="Miller A.N."/>
            <person name="Grigoriev I.V."/>
            <person name="Debuchy R."/>
            <person name="Gladieux P."/>
            <person name="Hiltunen Thoren M."/>
            <person name="Johannesson H."/>
        </authorList>
    </citation>
    <scope>NUCLEOTIDE SEQUENCE</scope>
    <source>
        <strain evidence="1">PSN293</strain>
    </source>
</reference>
<keyword evidence="2" id="KW-1185">Reference proteome</keyword>
<name>A0AAN6XSY8_9PEZI</name>